<organism evidence="1 2">
    <name type="scientific">Nephila pilipes</name>
    <name type="common">Giant wood spider</name>
    <name type="synonym">Nephila maculata</name>
    <dbReference type="NCBI Taxonomy" id="299642"/>
    <lineage>
        <taxon>Eukaryota</taxon>
        <taxon>Metazoa</taxon>
        <taxon>Ecdysozoa</taxon>
        <taxon>Arthropoda</taxon>
        <taxon>Chelicerata</taxon>
        <taxon>Arachnida</taxon>
        <taxon>Araneae</taxon>
        <taxon>Araneomorphae</taxon>
        <taxon>Entelegynae</taxon>
        <taxon>Araneoidea</taxon>
        <taxon>Nephilidae</taxon>
        <taxon>Nephila</taxon>
    </lineage>
</organism>
<evidence type="ECO:0000313" key="2">
    <source>
        <dbReference type="Proteomes" id="UP000887013"/>
    </source>
</evidence>
<dbReference type="AlphaFoldDB" id="A0A8X6MZ65"/>
<proteinExistence type="predicted"/>
<keyword evidence="2" id="KW-1185">Reference proteome</keyword>
<reference evidence="1" key="1">
    <citation type="submission" date="2020-08" db="EMBL/GenBank/DDBJ databases">
        <title>Multicomponent nature underlies the extraordinary mechanical properties of spider dragline silk.</title>
        <authorList>
            <person name="Kono N."/>
            <person name="Nakamura H."/>
            <person name="Mori M."/>
            <person name="Yoshida Y."/>
            <person name="Ohtoshi R."/>
            <person name="Malay A.D."/>
            <person name="Moran D.A.P."/>
            <person name="Tomita M."/>
            <person name="Numata K."/>
            <person name="Arakawa K."/>
        </authorList>
    </citation>
    <scope>NUCLEOTIDE SEQUENCE</scope>
</reference>
<gene>
    <name evidence="1" type="ORF">NPIL_569151</name>
</gene>
<accession>A0A8X6MZ65</accession>
<comment type="caution">
    <text evidence="1">The sequence shown here is derived from an EMBL/GenBank/DDBJ whole genome shotgun (WGS) entry which is preliminary data.</text>
</comment>
<evidence type="ECO:0000313" key="1">
    <source>
        <dbReference type="EMBL" id="GFS85309.1"/>
    </source>
</evidence>
<name>A0A8X6MZ65_NEPPI</name>
<dbReference type="Proteomes" id="UP000887013">
    <property type="component" value="Unassembled WGS sequence"/>
</dbReference>
<protein>
    <submittedName>
        <fullName evidence="1">Uncharacterized protein</fullName>
    </submittedName>
</protein>
<sequence length="85" mass="9679">MNTDRSKREKSPNRQCVAAEVEPIPRSMSVIKLCRIINFLRGKGYQIRLYFPLPPGVQCLDSSMSSPLHDLVNYLKKEVPPRAHG</sequence>
<dbReference type="EMBL" id="BMAW01052327">
    <property type="protein sequence ID" value="GFS85309.1"/>
    <property type="molecule type" value="Genomic_DNA"/>
</dbReference>